<accession>A0ABT9PCX5</accession>
<dbReference type="RefSeq" id="WP_307249625.1">
    <property type="nucleotide sequence ID" value="NZ_JAUSQZ010000001.1"/>
</dbReference>
<name>A0ABT9PCX5_9ACTN</name>
<dbReference type="Proteomes" id="UP001235712">
    <property type="component" value="Unassembled WGS sequence"/>
</dbReference>
<gene>
    <name evidence="1" type="ORF">J2S57_006308</name>
</gene>
<dbReference type="EMBL" id="JAUSQZ010000001">
    <property type="protein sequence ID" value="MDP9830559.1"/>
    <property type="molecule type" value="Genomic_DNA"/>
</dbReference>
<reference evidence="1 2" key="1">
    <citation type="submission" date="2023-07" db="EMBL/GenBank/DDBJ databases">
        <title>Sequencing the genomes of 1000 actinobacteria strains.</title>
        <authorList>
            <person name="Klenk H.-P."/>
        </authorList>
    </citation>
    <scope>NUCLEOTIDE SEQUENCE [LARGE SCALE GENOMIC DNA]</scope>
    <source>
        <strain evidence="1 2">DSM 44388</strain>
    </source>
</reference>
<comment type="caution">
    <text evidence="1">The sequence shown here is derived from an EMBL/GenBank/DDBJ whole genome shotgun (WGS) entry which is preliminary data.</text>
</comment>
<organism evidence="1 2">
    <name type="scientific">Kineosporia succinea</name>
    <dbReference type="NCBI Taxonomy" id="84632"/>
    <lineage>
        <taxon>Bacteria</taxon>
        <taxon>Bacillati</taxon>
        <taxon>Actinomycetota</taxon>
        <taxon>Actinomycetes</taxon>
        <taxon>Kineosporiales</taxon>
        <taxon>Kineosporiaceae</taxon>
        <taxon>Kineosporia</taxon>
    </lineage>
</organism>
<proteinExistence type="predicted"/>
<sequence length="146" mass="15465">MDAFLDLSVTLTGFNHFQLLGTGNAAVLRAELDQIVPADLVARLLGSTDPEATLADPDLGPPARDLVLMWYSGTWAQLPDDWRERHGAHPRDTRHVVSAEAYRGGLQWIVAGAHPAGAHQQGFGAWAMPPGALAPGTSPLAGRSVA</sequence>
<protein>
    <submittedName>
        <fullName evidence="1">Uncharacterized protein</fullName>
    </submittedName>
</protein>
<evidence type="ECO:0000313" key="1">
    <source>
        <dbReference type="EMBL" id="MDP9830559.1"/>
    </source>
</evidence>
<evidence type="ECO:0000313" key="2">
    <source>
        <dbReference type="Proteomes" id="UP001235712"/>
    </source>
</evidence>
<keyword evidence="2" id="KW-1185">Reference proteome</keyword>